<dbReference type="AlphaFoldDB" id="A0A511NAU6"/>
<keyword evidence="6" id="KW-1185">Reference proteome</keyword>
<organism evidence="5 6">
    <name type="scientific">Deinococcus cellulosilyticus (strain DSM 18568 / NBRC 106333 / KACC 11606 / 5516J-15)</name>
    <dbReference type="NCBI Taxonomy" id="1223518"/>
    <lineage>
        <taxon>Bacteria</taxon>
        <taxon>Thermotogati</taxon>
        <taxon>Deinococcota</taxon>
        <taxon>Deinococci</taxon>
        <taxon>Deinococcales</taxon>
        <taxon>Deinococcaceae</taxon>
        <taxon>Deinococcus</taxon>
    </lineage>
</organism>
<evidence type="ECO:0000259" key="4">
    <source>
        <dbReference type="PROSITE" id="PS51677"/>
    </source>
</evidence>
<dbReference type="Gene3D" id="3.20.20.370">
    <property type="entry name" value="Glycoside hydrolase/deacetylase"/>
    <property type="match status" value="1"/>
</dbReference>
<feature type="signal peptide" evidence="3">
    <location>
        <begin position="1"/>
        <end position="24"/>
    </location>
</feature>
<comment type="caution">
    <text evidence="5">The sequence shown here is derived from an EMBL/GenBank/DDBJ whole genome shotgun (WGS) entry which is preliminary data.</text>
</comment>
<dbReference type="PROSITE" id="PS51677">
    <property type="entry name" value="NODB"/>
    <property type="match status" value="1"/>
</dbReference>
<dbReference type="CDD" id="cd10918">
    <property type="entry name" value="CE4_NodB_like_5s_6s"/>
    <property type="match status" value="1"/>
</dbReference>
<evidence type="ECO:0000313" key="5">
    <source>
        <dbReference type="EMBL" id="GEM49959.1"/>
    </source>
</evidence>
<evidence type="ECO:0000256" key="3">
    <source>
        <dbReference type="SAM" id="SignalP"/>
    </source>
</evidence>
<dbReference type="SUPFAM" id="SSF88713">
    <property type="entry name" value="Glycoside hydrolase/deacetylase"/>
    <property type="match status" value="1"/>
</dbReference>
<dbReference type="PANTHER" id="PTHR34216:SF3">
    <property type="entry name" value="POLY-BETA-1,6-N-ACETYL-D-GLUCOSAMINE N-DEACETYLASE"/>
    <property type="match status" value="1"/>
</dbReference>
<dbReference type="OrthoDB" id="9778320at2"/>
<reference evidence="5 6" key="1">
    <citation type="submission" date="2019-07" db="EMBL/GenBank/DDBJ databases">
        <title>Whole genome shotgun sequence of Deinococcus cellulosilyticus NBRC 106333.</title>
        <authorList>
            <person name="Hosoyama A."/>
            <person name="Uohara A."/>
            <person name="Ohji S."/>
            <person name="Ichikawa N."/>
        </authorList>
    </citation>
    <scope>NUCLEOTIDE SEQUENCE [LARGE SCALE GENOMIC DNA]</scope>
    <source>
        <strain evidence="5 6">NBRC 106333</strain>
    </source>
</reference>
<accession>A0A511NAU6</accession>
<dbReference type="PANTHER" id="PTHR34216">
    <property type="match status" value="1"/>
</dbReference>
<gene>
    <name evidence="5" type="ORF">DC3_55940</name>
</gene>
<proteinExistence type="predicted"/>
<protein>
    <recommendedName>
        <fullName evidence="4">NodB homology domain-containing protein</fullName>
    </recommendedName>
</protein>
<feature type="domain" description="NodB homology" evidence="4">
    <location>
        <begin position="75"/>
        <end position="223"/>
    </location>
</feature>
<dbReference type="EMBL" id="BJXB01000049">
    <property type="protein sequence ID" value="GEM49959.1"/>
    <property type="molecule type" value="Genomic_DNA"/>
</dbReference>
<dbReference type="Pfam" id="PF01522">
    <property type="entry name" value="Polysacc_deac_1"/>
    <property type="match status" value="1"/>
</dbReference>
<feature type="chain" id="PRO_5022078861" description="NodB homology domain-containing protein" evidence="3">
    <location>
        <begin position="25"/>
        <end position="439"/>
    </location>
</feature>
<dbReference type="GO" id="GO:0005975">
    <property type="term" value="P:carbohydrate metabolic process"/>
    <property type="evidence" value="ECO:0007669"/>
    <property type="project" value="InterPro"/>
</dbReference>
<evidence type="ECO:0000313" key="6">
    <source>
        <dbReference type="Proteomes" id="UP000321306"/>
    </source>
</evidence>
<dbReference type="InterPro" id="IPR051398">
    <property type="entry name" value="Polysacch_Deacetylase"/>
</dbReference>
<dbReference type="RefSeq" id="WP_146891530.1">
    <property type="nucleotide sequence ID" value="NZ_BJXB01000049.1"/>
</dbReference>
<dbReference type="InterPro" id="IPR002509">
    <property type="entry name" value="NODB_dom"/>
</dbReference>
<dbReference type="GO" id="GO:0016810">
    <property type="term" value="F:hydrolase activity, acting on carbon-nitrogen (but not peptide) bonds"/>
    <property type="evidence" value="ECO:0007669"/>
    <property type="project" value="InterPro"/>
</dbReference>
<dbReference type="GO" id="GO:0005576">
    <property type="term" value="C:extracellular region"/>
    <property type="evidence" value="ECO:0007669"/>
    <property type="project" value="UniProtKB-SubCell"/>
</dbReference>
<dbReference type="InterPro" id="IPR011330">
    <property type="entry name" value="Glyco_hydro/deAcase_b/a-brl"/>
</dbReference>
<dbReference type="Proteomes" id="UP000321306">
    <property type="component" value="Unassembled WGS sequence"/>
</dbReference>
<evidence type="ECO:0000256" key="2">
    <source>
        <dbReference type="ARBA" id="ARBA00022729"/>
    </source>
</evidence>
<comment type="subcellular location">
    <subcellularLocation>
        <location evidence="1">Secreted</location>
    </subcellularLocation>
</comment>
<keyword evidence="2 3" id="KW-0732">Signal</keyword>
<evidence type="ECO:0000256" key="1">
    <source>
        <dbReference type="ARBA" id="ARBA00004613"/>
    </source>
</evidence>
<sequence length="439" mass="48179">MIKLKKALMAALATLSLGSLSAQAESFVLVYHRIGVSGGLTLGLSPEALQKQVLELKDQGYSFILASQVKSCTGRCVIVTIDDGYEDVYTQAFPALKELGIPATFFVITEKVGTEGFVTWEQLKEMQAAGWEIQSHTASHARLIDLPPAEIRAELQKSKDTLEANLGTPVPCVAYPYGLHDARIRKITAEVYGCGFGTLFGLNSNSTDELAYYRPFSSPLDDMGILPFRAQTGLDHTALFMLLPLADWQLGTPVNTRDSSLNPAPYTLLGDMEYHLDVGWGQRQHTLKYRSHDFSVQADLHRGIQSYNEITASYHLEPITLGVGYGNGGVVLGASANLLDYGEAYGYYMPSTADYGFGAELLPLPYLRLKTSYGSKDGLMGSAEYALPFTEGEGRPFRINLDYDHQKWMVGGSAFLGSFKFKVSSDFRTTAKVSFSALW</sequence>
<name>A0A511NAU6_DEIC1</name>